<dbReference type="EC" id="2.7.11.1" evidence="1"/>
<comment type="caution">
    <text evidence="8">The sequence shown here is derived from an EMBL/GenBank/DDBJ whole genome shotgun (WGS) entry which is preliminary data.</text>
</comment>
<dbReference type="EMBL" id="MDYQ01000105">
    <property type="protein sequence ID" value="PRP82325.1"/>
    <property type="molecule type" value="Genomic_DNA"/>
</dbReference>
<dbReference type="SMART" id="SM00220">
    <property type="entry name" value="S_TKc"/>
    <property type="match status" value="1"/>
</dbReference>
<dbReference type="PROSITE" id="PS50011">
    <property type="entry name" value="PROTEIN_KINASE_DOM"/>
    <property type="match status" value="1"/>
</dbReference>
<dbReference type="OrthoDB" id="31056at2759"/>
<accession>A0A2P6NEG9</accession>
<feature type="domain" description="Protein kinase" evidence="7">
    <location>
        <begin position="104"/>
        <end position="381"/>
    </location>
</feature>
<dbReference type="GO" id="GO:0005524">
    <property type="term" value="F:ATP binding"/>
    <property type="evidence" value="ECO:0007669"/>
    <property type="project" value="UniProtKB-UniRule"/>
</dbReference>
<dbReference type="GO" id="GO:0005737">
    <property type="term" value="C:cytoplasm"/>
    <property type="evidence" value="ECO:0007669"/>
    <property type="project" value="TreeGrafter"/>
</dbReference>
<sequence>MAGRGARGASNYNSNSNTTVVNRPPGGRGSSPAAVGRERPTSVLLTGQAVKSAYKAACKDFKPQKWRPNVCGECFFFKEHHGKSALEEALANIPASTADPTEVFELIDIIGAGAYGSVFLGRAIGTEELYAIKFMEFGGQEQVNEVISIVNEINIMKQSTSCPFVVDASESGSGGCGFKSRLGRPRYHGCYMKDEVIMMVMEFCSCSVEDILSFCPEVQFEEKEIAAVCAAIVKGLSFLHSYGVTHRDIKSGNVLLKETGEIRLADFGVSHKISEQQQEKMKTLAGSPYWCAPELISADSYDNKVDLWACGIVALEMAESRPPHWDMQPLEVILHIPKSPAPRLKDTKKWSADFQDFIEKCLVKDPKQRSCAKDLLYHPFILQGSSTQIMSPLVKKCLPLLLPRKRDELKEQQEEDADTYKGTMVSVNRDTYRADIVTQNDPVVDRARKNRASVALSAPVV</sequence>
<feature type="region of interest" description="Disordered" evidence="6">
    <location>
        <begin position="1"/>
        <end position="38"/>
    </location>
</feature>
<proteinExistence type="inferred from homology"/>
<dbReference type="PROSITE" id="PS00107">
    <property type="entry name" value="PROTEIN_KINASE_ATP"/>
    <property type="match status" value="1"/>
</dbReference>
<dbReference type="Pfam" id="PF00069">
    <property type="entry name" value="Pkinase"/>
    <property type="match status" value="1"/>
</dbReference>
<feature type="compositionally biased region" description="Low complexity" evidence="6">
    <location>
        <begin position="10"/>
        <end position="22"/>
    </location>
</feature>
<dbReference type="PANTHER" id="PTHR48012">
    <property type="entry name" value="STERILE20-LIKE KINASE, ISOFORM B-RELATED"/>
    <property type="match status" value="1"/>
</dbReference>
<dbReference type="STRING" id="1890364.A0A2P6NEG9"/>
<dbReference type="SUPFAM" id="SSF56112">
    <property type="entry name" value="Protein kinase-like (PK-like)"/>
    <property type="match status" value="1"/>
</dbReference>
<evidence type="ECO:0000256" key="4">
    <source>
        <dbReference type="PROSITE-ProRule" id="PRU10141"/>
    </source>
</evidence>
<keyword evidence="3 4" id="KW-0067">ATP-binding</keyword>
<name>A0A2P6NEG9_9EUKA</name>
<comment type="similarity">
    <text evidence="5">Belongs to the protein kinase superfamily.</text>
</comment>
<keyword evidence="5" id="KW-0418">Kinase</keyword>
<dbReference type="PANTHER" id="PTHR48012:SF2">
    <property type="entry name" value="STERILE20-LIKE KINASE, ISOFORM B"/>
    <property type="match status" value="1"/>
</dbReference>
<evidence type="ECO:0000313" key="9">
    <source>
        <dbReference type="Proteomes" id="UP000241769"/>
    </source>
</evidence>
<dbReference type="GO" id="GO:0004674">
    <property type="term" value="F:protein serine/threonine kinase activity"/>
    <property type="evidence" value="ECO:0007669"/>
    <property type="project" value="UniProtKB-KW"/>
</dbReference>
<evidence type="ECO:0000256" key="3">
    <source>
        <dbReference type="ARBA" id="ARBA00022840"/>
    </source>
</evidence>
<evidence type="ECO:0000256" key="6">
    <source>
        <dbReference type="SAM" id="MobiDB-lite"/>
    </source>
</evidence>
<dbReference type="AlphaFoldDB" id="A0A2P6NEG9"/>
<organism evidence="8 9">
    <name type="scientific">Planoprotostelium fungivorum</name>
    <dbReference type="NCBI Taxonomy" id="1890364"/>
    <lineage>
        <taxon>Eukaryota</taxon>
        <taxon>Amoebozoa</taxon>
        <taxon>Evosea</taxon>
        <taxon>Variosea</taxon>
        <taxon>Cavosteliida</taxon>
        <taxon>Cavosteliaceae</taxon>
        <taxon>Planoprotostelium</taxon>
    </lineage>
</organism>
<dbReference type="InterPro" id="IPR000719">
    <property type="entry name" value="Prot_kinase_dom"/>
</dbReference>
<dbReference type="PROSITE" id="PS00108">
    <property type="entry name" value="PROTEIN_KINASE_ST"/>
    <property type="match status" value="1"/>
</dbReference>
<keyword evidence="2 4" id="KW-0547">Nucleotide-binding</keyword>
<keyword evidence="9" id="KW-1185">Reference proteome</keyword>
<evidence type="ECO:0000256" key="2">
    <source>
        <dbReference type="ARBA" id="ARBA00022741"/>
    </source>
</evidence>
<dbReference type="InterPro" id="IPR050629">
    <property type="entry name" value="STE20/SPS1-PAK"/>
</dbReference>
<evidence type="ECO:0000256" key="5">
    <source>
        <dbReference type="RuleBase" id="RU000304"/>
    </source>
</evidence>
<keyword evidence="5" id="KW-0723">Serine/threonine-protein kinase</keyword>
<dbReference type="InterPro" id="IPR011009">
    <property type="entry name" value="Kinase-like_dom_sf"/>
</dbReference>
<keyword evidence="5" id="KW-0808">Transferase</keyword>
<dbReference type="InParanoid" id="A0A2P6NEG9"/>
<dbReference type="Proteomes" id="UP000241769">
    <property type="component" value="Unassembled WGS sequence"/>
</dbReference>
<dbReference type="Gene3D" id="1.10.510.10">
    <property type="entry name" value="Transferase(Phosphotransferase) domain 1"/>
    <property type="match status" value="1"/>
</dbReference>
<dbReference type="InterPro" id="IPR008271">
    <property type="entry name" value="Ser/Thr_kinase_AS"/>
</dbReference>
<gene>
    <name evidence="8" type="ORF">PROFUN_10229</name>
</gene>
<reference evidence="8 9" key="1">
    <citation type="journal article" date="2018" name="Genome Biol. Evol.">
        <title>Multiple Roots of Fruiting Body Formation in Amoebozoa.</title>
        <authorList>
            <person name="Hillmann F."/>
            <person name="Forbes G."/>
            <person name="Novohradska S."/>
            <person name="Ferling I."/>
            <person name="Riege K."/>
            <person name="Groth M."/>
            <person name="Westermann M."/>
            <person name="Marz M."/>
            <person name="Spaller T."/>
            <person name="Winckler T."/>
            <person name="Schaap P."/>
            <person name="Glockner G."/>
        </authorList>
    </citation>
    <scope>NUCLEOTIDE SEQUENCE [LARGE SCALE GENOMIC DNA]</scope>
    <source>
        <strain evidence="8 9">Jena</strain>
    </source>
</reference>
<dbReference type="InterPro" id="IPR017441">
    <property type="entry name" value="Protein_kinase_ATP_BS"/>
</dbReference>
<evidence type="ECO:0000313" key="8">
    <source>
        <dbReference type="EMBL" id="PRP82325.1"/>
    </source>
</evidence>
<feature type="binding site" evidence="4">
    <location>
        <position position="133"/>
    </location>
    <ligand>
        <name>ATP</name>
        <dbReference type="ChEBI" id="CHEBI:30616"/>
    </ligand>
</feature>
<protein>
    <recommendedName>
        <fullName evidence="1">non-specific serine/threonine protein kinase</fullName>
        <ecNumber evidence="1">2.7.11.1</ecNumber>
    </recommendedName>
</protein>
<evidence type="ECO:0000259" key="7">
    <source>
        <dbReference type="PROSITE" id="PS50011"/>
    </source>
</evidence>
<evidence type="ECO:0000256" key="1">
    <source>
        <dbReference type="ARBA" id="ARBA00012513"/>
    </source>
</evidence>